<keyword evidence="4 10" id="KW-0812">Transmembrane</keyword>
<accession>A0AAJ0FWR5</accession>
<dbReference type="SMART" id="SM00382">
    <property type="entry name" value="AAA"/>
    <property type="match status" value="2"/>
</dbReference>
<dbReference type="Gene3D" id="1.20.1560.10">
    <property type="entry name" value="ABC transporter type 1, transmembrane domain"/>
    <property type="match status" value="2"/>
</dbReference>
<dbReference type="GO" id="GO:0016887">
    <property type="term" value="F:ATP hydrolysis activity"/>
    <property type="evidence" value="ECO:0007669"/>
    <property type="project" value="InterPro"/>
</dbReference>
<feature type="transmembrane region" description="Helical" evidence="10">
    <location>
        <begin position="672"/>
        <end position="693"/>
    </location>
</feature>
<dbReference type="EMBL" id="JASWJB010000026">
    <property type="protein sequence ID" value="KAK2609212.1"/>
    <property type="molecule type" value="Genomic_DNA"/>
</dbReference>
<protein>
    <recommendedName>
        <fullName evidence="15">ABC transporter</fullName>
    </recommendedName>
</protein>
<dbReference type="PANTHER" id="PTHR24223:SF399">
    <property type="entry name" value="ABC TRANSPORTER ATNG"/>
    <property type="match status" value="1"/>
</dbReference>
<evidence type="ECO:0000256" key="1">
    <source>
        <dbReference type="ARBA" id="ARBA00004651"/>
    </source>
</evidence>
<dbReference type="PROSITE" id="PS50929">
    <property type="entry name" value="ABC_TM1F"/>
    <property type="match status" value="2"/>
</dbReference>
<keyword evidence="6" id="KW-0067">ATP-binding</keyword>
<feature type="transmembrane region" description="Helical" evidence="10">
    <location>
        <begin position="194"/>
        <end position="213"/>
    </location>
</feature>
<evidence type="ECO:0000256" key="8">
    <source>
        <dbReference type="ARBA" id="ARBA00023136"/>
    </source>
</evidence>
<feature type="domain" description="ABC transmembrane type-1" evidence="12">
    <location>
        <begin position="564"/>
        <end position="841"/>
    </location>
</feature>
<keyword evidence="14" id="KW-1185">Reference proteome</keyword>
<keyword evidence="7 10" id="KW-1133">Transmembrane helix</keyword>
<evidence type="ECO:0000313" key="14">
    <source>
        <dbReference type="Proteomes" id="UP001251528"/>
    </source>
</evidence>
<feature type="transmembrane region" description="Helical" evidence="10">
    <location>
        <begin position="156"/>
        <end position="182"/>
    </location>
</feature>
<dbReference type="InterPro" id="IPR003593">
    <property type="entry name" value="AAA+_ATPase"/>
</dbReference>
<dbReference type="SUPFAM" id="SSF52540">
    <property type="entry name" value="P-loop containing nucleoside triphosphate hydrolases"/>
    <property type="match status" value="2"/>
</dbReference>
<feature type="transmembrane region" description="Helical" evidence="10">
    <location>
        <begin position="699"/>
        <end position="719"/>
    </location>
</feature>
<evidence type="ECO:0000256" key="7">
    <source>
        <dbReference type="ARBA" id="ARBA00022989"/>
    </source>
</evidence>
<dbReference type="Pfam" id="PF00005">
    <property type="entry name" value="ABC_tran"/>
    <property type="match status" value="2"/>
</dbReference>
<dbReference type="InterPro" id="IPR050173">
    <property type="entry name" value="ABC_transporter_C-like"/>
</dbReference>
<feature type="transmembrane region" description="Helical" evidence="10">
    <location>
        <begin position="783"/>
        <end position="804"/>
    </location>
</feature>
<dbReference type="CDD" id="cd18580">
    <property type="entry name" value="ABC_6TM_ABCC_D2"/>
    <property type="match status" value="1"/>
</dbReference>
<feature type="domain" description="ABC transporter" evidence="11">
    <location>
        <begin position="283"/>
        <end position="511"/>
    </location>
</feature>
<gene>
    <name evidence="13" type="ORF">QQS21_002294</name>
</gene>
<evidence type="ECO:0000256" key="2">
    <source>
        <dbReference type="ARBA" id="ARBA00022448"/>
    </source>
</evidence>
<dbReference type="SUPFAM" id="SSF90123">
    <property type="entry name" value="ABC transporter transmembrane region"/>
    <property type="match status" value="2"/>
</dbReference>
<dbReference type="GO" id="GO:0005886">
    <property type="term" value="C:plasma membrane"/>
    <property type="evidence" value="ECO:0007669"/>
    <property type="project" value="UniProtKB-SubCell"/>
</dbReference>
<keyword evidence="8 10" id="KW-0472">Membrane</keyword>
<feature type="transmembrane region" description="Helical" evidence="10">
    <location>
        <begin position="598"/>
        <end position="626"/>
    </location>
</feature>
<proteinExistence type="predicted"/>
<evidence type="ECO:0000256" key="10">
    <source>
        <dbReference type="SAM" id="Phobius"/>
    </source>
</evidence>
<evidence type="ECO:0000256" key="9">
    <source>
        <dbReference type="SAM" id="MobiDB-lite"/>
    </source>
</evidence>
<dbReference type="GO" id="GO:0005524">
    <property type="term" value="F:ATP binding"/>
    <property type="evidence" value="ECO:0007669"/>
    <property type="project" value="UniProtKB-KW"/>
</dbReference>
<keyword evidence="3" id="KW-1003">Cell membrane</keyword>
<name>A0AAJ0FWR5_9HYPO</name>
<dbReference type="InterPro" id="IPR003439">
    <property type="entry name" value="ABC_transporter-like_ATP-bd"/>
</dbReference>
<sequence>MNYRLVTRARGVLVSEILEQTLLIDHVQAMEFAAATLMSTDVDGIATGIPQFHEIWASSVEAIVGVVILAKMIGAATCLIVFPGLIMTITSTITGKRMAPSRAAWNKQVESRVATTSIILRQIQGIRMTGLAPFATDLLQGLRVSEMKYSIKFRQLWVCLRAFVMLCGHMTPMIIVAAALFWTKFTNGIDAVEIFAALAFIFNTSQAMIRIMVAYPGFRSIMGCLHRIQTYLLLPRRLDGRETISDLVLRNCESTISEKDASKSLSPPERKPRIELQLPQPPVVLIDVSVAPTVTDAAILNNVNISVARSEIAAVVGHTGSGKSTLLKAIIGEAHVFEGLVYVEQRSIAFCDQSSWLRNVSMKENIIGQSNYDEDWYNVVIEACLLSDDIQQLPNGDETMVGNGGSSLSGGQRQRVALARAIYCQTPILVLDNVFSALDEASADSIFDGLFGSLGLLRRINSTVIMTTHSVKYLQMVDQLIVINEDGSVKTVPNSIKEVANKSQIRNMMVDTSSTEDREQTRRDEGPGKEIGIDCLRTERVELLRRRGDLGLYRYYFTSVAKWLWLVWFVSMIFTTLSEKFPEIFIRIWSERGPTNNLYLVGYMLLGLCNFISSAMSLSLYYFMIVPKSAENLHRKLLDAVMKSTTRFISYTNSGSILNLFSQDMSLLCQELPFSFFLFILSSLMILIDLGIIASGATYAPFVIPGVFLALYAIQHFYLRTSRQLRHVDLETKTPLYSYFTEATAGLMHIRSYGWGTKFLADSRVLLDRSQRPFYSMYCIQRWLGLVLDLCVLGVATILVSVAVCIRHSTSPSALGLAMLNIIQFGDTLGSLLAQWINLETSLGAIARIREFTQNTPFEPETVTNDSLPSTCLRPGSIQLTNVSSTYDSDGSNPALRGVSLDIKAGQKAIVIGRTGCGKSSLILTMLNFLDYTGSIKVDDVDLSQIPRQVLRSCITTIPQDLVELPGTIRQNVIPTRQDASDDAIVTQALDDVGLISYINTRGGIDADLKTMGFSHGQKQLLGIARALLHHKKYDSRILFVDEATSGMDNATADKIDRLLAEVFAGCTVVSISHRVGQATHADLVVEISDGQIVSLREI</sequence>
<dbReference type="AlphaFoldDB" id="A0AAJ0FWR5"/>
<comment type="subcellular location">
    <subcellularLocation>
        <location evidence="1">Cell membrane</location>
        <topology evidence="1">Multi-pass membrane protein</topology>
    </subcellularLocation>
</comment>
<dbReference type="InterPro" id="IPR036640">
    <property type="entry name" value="ABC1_TM_sf"/>
</dbReference>
<evidence type="ECO:0000259" key="12">
    <source>
        <dbReference type="PROSITE" id="PS50929"/>
    </source>
</evidence>
<comment type="caution">
    <text evidence="13">The sequence shown here is derived from an EMBL/GenBank/DDBJ whole genome shotgun (WGS) entry which is preliminary data.</text>
</comment>
<dbReference type="InterPro" id="IPR044726">
    <property type="entry name" value="ABCC_6TM_D2"/>
</dbReference>
<dbReference type="PROSITE" id="PS50893">
    <property type="entry name" value="ABC_TRANSPORTER_2"/>
    <property type="match status" value="2"/>
</dbReference>
<evidence type="ECO:0000256" key="6">
    <source>
        <dbReference type="ARBA" id="ARBA00022840"/>
    </source>
</evidence>
<dbReference type="InterPro" id="IPR017871">
    <property type="entry name" value="ABC_transporter-like_CS"/>
</dbReference>
<feature type="transmembrane region" description="Helical" evidence="10">
    <location>
        <begin position="555"/>
        <end position="578"/>
    </location>
</feature>
<keyword evidence="2" id="KW-0813">Transport</keyword>
<feature type="domain" description="ABC transporter" evidence="11">
    <location>
        <begin position="878"/>
        <end position="1099"/>
    </location>
</feature>
<evidence type="ECO:0000256" key="4">
    <source>
        <dbReference type="ARBA" id="ARBA00022692"/>
    </source>
</evidence>
<evidence type="ECO:0008006" key="15">
    <source>
        <dbReference type="Google" id="ProtNLM"/>
    </source>
</evidence>
<organism evidence="13 14">
    <name type="scientific">Conoideocrella luteorostrata</name>
    <dbReference type="NCBI Taxonomy" id="1105319"/>
    <lineage>
        <taxon>Eukaryota</taxon>
        <taxon>Fungi</taxon>
        <taxon>Dikarya</taxon>
        <taxon>Ascomycota</taxon>
        <taxon>Pezizomycotina</taxon>
        <taxon>Sordariomycetes</taxon>
        <taxon>Hypocreomycetidae</taxon>
        <taxon>Hypocreales</taxon>
        <taxon>Clavicipitaceae</taxon>
        <taxon>Conoideocrella</taxon>
    </lineage>
</organism>
<evidence type="ECO:0000313" key="13">
    <source>
        <dbReference type="EMBL" id="KAK2609212.1"/>
    </source>
</evidence>
<evidence type="ECO:0000256" key="5">
    <source>
        <dbReference type="ARBA" id="ARBA00022741"/>
    </source>
</evidence>
<feature type="compositionally biased region" description="Basic and acidic residues" evidence="9">
    <location>
        <begin position="515"/>
        <end position="529"/>
    </location>
</feature>
<reference evidence="13" key="1">
    <citation type="submission" date="2023-06" db="EMBL/GenBank/DDBJ databases">
        <title>Conoideocrella luteorostrata (Hypocreales: Clavicipitaceae), a potential biocontrol fungus for elongate hemlock scale in United States Christmas tree production areas.</title>
        <authorList>
            <person name="Barrett H."/>
            <person name="Lovett B."/>
            <person name="Macias A.M."/>
            <person name="Stajich J.E."/>
            <person name="Kasson M.T."/>
        </authorList>
    </citation>
    <scope>NUCLEOTIDE SEQUENCE</scope>
    <source>
        <strain evidence="13">ARSEF 14590</strain>
    </source>
</reference>
<dbReference type="Gene3D" id="3.40.50.300">
    <property type="entry name" value="P-loop containing nucleotide triphosphate hydrolases"/>
    <property type="match status" value="2"/>
</dbReference>
<keyword evidence="5" id="KW-0547">Nucleotide-binding</keyword>
<feature type="region of interest" description="Disordered" evidence="9">
    <location>
        <begin position="510"/>
        <end position="529"/>
    </location>
</feature>
<dbReference type="Pfam" id="PF00664">
    <property type="entry name" value="ABC_membrane"/>
    <property type="match status" value="1"/>
</dbReference>
<feature type="transmembrane region" description="Helical" evidence="10">
    <location>
        <begin position="62"/>
        <end position="89"/>
    </location>
</feature>
<dbReference type="PANTHER" id="PTHR24223">
    <property type="entry name" value="ATP-BINDING CASSETTE SUB-FAMILY C"/>
    <property type="match status" value="1"/>
</dbReference>
<dbReference type="InterPro" id="IPR011527">
    <property type="entry name" value="ABC1_TM_dom"/>
</dbReference>
<dbReference type="PROSITE" id="PS00211">
    <property type="entry name" value="ABC_TRANSPORTER_1"/>
    <property type="match status" value="2"/>
</dbReference>
<evidence type="ECO:0000259" key="11">
    <source>
        <dbReference type="PROSITE" id="PS50893"/>
    </source>
</evidence>
<dbReference type="GO" id="GO:0140359">
    <property type="term" value="F:ABC-type transporter activity"/>
    <property type="evidence" value="ECO:0007669"/>
    <property type="project" value="InterPro"/>
</dbReference>
<dbReference type="Proteomes" id="UP001251528">
    <property type="component" value="Unassembled WGS sequence"/>
</dbReference>
<dbReference type="InterPro" id="IPR027417">
    <property type="entry name" value="P-loop_NTPase"/>
</dbReference>
<evidence type="ECO:0000256" key="3">
    <source>
        <dbReference type="ARBA" id="ARBA00022475"/>
    </source>
</evidence>
<feature type="domain" description="ABC transmembrane type-1" evidence="12">
    <location>
        <begin position="36"/>
        <end position="220"/>
    </location>
</feature>